<dbReference type="EMBL" id="JACCFP010000001">
    <property type="protein sequence ID" value="NYJ03357.1"/>
    <property type="molecule type" value="Genomic_DNA"/>
</dbReference>
<dbReference type="GO" id="GO:0016627">
    <property type="term" value="F:oxidoreductase activity, acting on the CH-CH group of donors"/>
    <property type="evidence" value="ECO:0007669"/>
    <property type="project" value="TreeGrafter"/>
</dbReference>
<dbReference type="RefSeq" id="WP_179669643.1">
    <property type="nucleotide sequence ID" value="NZ_JACCFP010000001.1"/>
</dbReference>
<dbReference type="PANTHER" id="PTHR35176">
    <property type="entry name" value="HEME OXYGENASE HI_0854-RELATED"/>
    <property type="match status" value="1"/>
</dbReference>
<gene>
    <name evidence="3" type="ORF">HNR19_004055</name>
</gene>
<protein>
    <submittedName>
        <fullName evidence="3">PPOX class probable F420-dependent enzyme</fullName>
    </submittedName>
</protein>
<comment type="caution">
    <text evidence="3">The sequence shown here is derived from an EMBL/GenBank/DDBJ whole genome shotgun (WGS) entry which is preliminary data.</text>
</comment>
<keyword evidence="1" id="KW-0560">Oxidoreductase</keyword>
<dbReference type="Pfam" id="PF01243">
    <property type="entry name" value="PNPOx_N"/>
    <property type="match status" value="1"/>
</dbReference>
<dbReference type="AlphaFoldDB" id="A0A853C7T2"/>
<evidence type="ECO:0000313" key="3">
    <source>
        <dbReference type="EMBL" id="NYJ03357.1"/>
    </source>
</evidence>
<evidence type="ECO:0000259" key="2">
    <source>
        <dbReference type="Pfam" id="PF01243"/>
    </source>
</evidence>
<evidence type="ECO:0000313" key="4">
    <source>
        <dbReference type="Proteomes" id="UP000530424"/>
    </source>
</evidence>
<dbReference type="InterPro" id="IPR052019">
    <property type="entry name" value="F420H2_bilvrd_red/Heme_oxyg"/>
</dbReference>
<feature type="domain" description="Pyridoxamine 5'-phosphate oxidase N-terminal" evidence="2">
    <location>
        <begin position="10"/>
        <end position="133"/>
    </location>
</feature>
<proteinExistence type="predicted"/>
<sequence>MRRHLTLDDLDGLLEEPLIAVIGTYRKDGEVLLAPVWHEWRDGAFSVITPLAGIKGRHVTRDPRASIVVYEQTSPFRGVEASCTVTVDTDDVHEHHVRIATRYLGPDAGREFADRKAAGQVRLRLTPVRFRAWDYRGEL</sequence>
<dbReference type="GO" id="GO:0070967">
    <property type="term" value="F:coenzyme F420 binding"/>
    <property type="evidence" value="ECO:0007669"/>
    <property type="project" value="TreeGrafter"/>
</dbReference>
<name>A0A853C7T2_9ACTN</name>
<dbReference type="SUPFAM" id="SSF50475">
    <property type="entry name" value="FMN-binding split barrel"/>
    <property type="match status" value="1"/>
</dbReference>
<accession>A0A853C7T2</accession>
<organism evidence="3 4">
    <name type="scientific">Nocardioides thalensis</name>
    <dbReference type="NCBI Taxonomy" id="1914755"/>
    <lineage>
        <taxon>Bacteria</taxon>
        <taxon>Bacillati</taxon>
        <taxon>Actinomycetota</taxon>
        <taxon>Actinomycetes</taxon>
        <taxon>Propionibacteriales</taxon>
        <taxon>Nocardioidaceae</taxon>
        <taxon>Nocardioides</taxon>
    </lineage>
</organism>
<dbReference type="InterPro" id="IPR012349">
    <property type="entry name" value="Split_barrel_FMN-bd"/>
</dbReference>
<dbReference type="GO" id="GO:0005829">
    <property type="term" value="C:cytosol"/>
    <property type="evidence" value="ECO:0007669"/>
    <property type="project" value="TreeGrafter"/>
</dbReference>
<reference evidence="3 4" key="1">
    <citation type="submission" date="2020-07" db="EMBL/GenBank/DDBJ databases">
        <title>Sequencing the genomes of 1000 actinobacteria strains.</title>
        <authorList>
            <person name="Klenk H.-P."/>
        </authorList>
    </citation>
    <scope>NUCLEOTIDE SEQUENCE [LARGE SCALE GENOMIC DNA]</scope>
    <source>
        <strain evidence="3 4">DSM 103833</strain>
    </source>
</reference>
<dbReference type="InterPro" id="IPR011576">
    <property type="entry name" value="Pyridox_Oxase_N"/>
</dbReference>
<dbReference type="Proteomes" id="UP000530424">
    <property type="component" value="Unassembled WGS sequence"/>
</dbReference>
<dbReference type="PANTHER" id="PTHR35176:SF6">
    <property type="entry name" value="HEME OXYGENASE HI_0854-RELATED"/>
    <property type="match status" value="1"/>
</dbReference>
<dbReference type="Gene3D" id="2.30.110.10">
    <property type="entry name" value="Electron Transport, Fmn-binding Protein, Chain A"/>
    <property type="match status" value="1"/>
</dbReference>
<keyword evidence="4" id="KW-1185">Reference proteome</keyword>
<evidence type="ECO:0000256" key="1">
    <source>
        <dbReference type="ARBA" id="ARBA00023002"/>
    </source>
</evidence>